<gene>
    <name evidence="2" type="ORF">ER308_06945</name>
</gene>
<dbReference type="SUPFAM" id="SSF48452">
    <property type="entry name" value="TPR-like"/>
    <property type="match status" value="2"/>
</dbReference>
<dbReference type="InterPro" id="IPR051677">
    <property type="entry name" value="AfsR-DnrI-RedD_regulator"/>
</dbReference>
<dbReference type="InterPro" id="IPR041664">
    <property type="entry name" value="AAA_16"/>
</dbReference>
<dbReference type="Gene3D" id="1.10.10.10">
    <property type="entry name" value="Winged helix-like DNA-binding domain superfamily/Winged helix DNA-binding domain"/>
    <property type="match status" value="1"/>
</dbReference>
<protein>
    <submittedName>
        <fullName evidence="2">SARP family transcriptional regulator</fullName>
    </submittedName>
</protein>
<accession>A0A411YDK8</accession>
<dbReference type="GO" id="GO:0006355">
    <property type="term" value="P:regulation of DNA-templated transcription"/>
    <property type="evidence" value="ECO:0007669"/>
    <property type="project" value="InterPro"/>
</dbReference>
<dbReference type="AlphaFoldDB" id="A0A411YDK8"/>
<proteinExistence type="predicted"/>
<keyword evidence="3" id="KW-1185">Reference proteome</keyword>
<sequence>MLEVNLLGEQRVALDGTLIEELRSPRTLGVLAYLAVHEGAPQLRQHLAGVFWPDTSDAQARTNLRRELHRLRGALPDLDQWLVIDPTSVCWRAEAPGTVDVVVFQRAAAEAEAAAAAGDDAGFRIAADGAVRAYDGELLPAFYDDWVLAERERLHRVCITLLERLVATHTERGDTATALLHARHRVELEPLEEAGYRTVMTLEAETGDRAAALRTFHRCAAVLARELGIQPSPETLTVYEELVARSVAPVPAAPEWRADVPLVGRADELARLHGDWGQTTTQPHMVLVAGEAGVGKTRVAAEFAEAVDRGGGRVARARCFPSRGRLALAPVAEWLRAPGLHRDLSELDRESRVAVGRLLPELGAEADEGRPEPLADAWRRRHFFEGLASAVLAVPEATLLVLDDLQWCDGETLAWLEILLHATVDAPLLVLATLRSEELADHPDLAAWCRRLRAEGILRDLELTPLSADETADLVEMLRGLPLPREDRHRLQADTGGFPLLMVESSRHGPHRSARVDAVLAGRLAQLGPEADELVGLASTVGRDFSFELLAAAGDFDDATLIAAIDELWRRRLLREHSSTTFDFTHDLLRDAAYARLTPPHRKLWHRRVAVALEQLYGDRLESVAAELAEQWEQGGQAERAIRYHTIAADAATAVFALDDAVRHYDRALELLADVPPSSSRDRWELEVREALVPPLLARRGYAAPELGTTLARSAELGERLGQMSVALRSHGARWGHLFARGRVADSLALTERLMVRAADYPDQARQLGLASAGSLTSLGRPRDALARFAGIEEQVDAEGAFLYGFRFEIMARAWRAHALWLSGATSEAAASAAMAIELAAGTDRPFDRTIAQAYGAITRYLLGDLEGCGAVAAAVRELCDRYGFAYYGEWGRILAGRARGGPAGEAEIREGIDRLRAQHAGTRMPFWWSLLAEVLAETGRRQEASRVLGMARETAAAHGDRFWIAELWRLDGILHSDPVGRELLKQALEVAAGQRALALELRAAIDLARRYADAGDLRGAVRCLGPVRPRASGCNPDDVAAADALLEATSD</sequence>
<dbReference type="InterPro" id="IPR036388">
    <property type="entry name" value="WH-like_DNA-bd_sf"/>
</dbReference>
<reference evidence="2 3" key="1">
    <citation type="submission" date="2019-01" db="EMBL/GenBank/DDBJ databases">
        <title>Egibacter rhizosphaerae EGI 80759T.</title>
        <authorList>
            <person name="Chen D.-D."/>
            <person name="Tian Y."/>
            <person name="Jiao J.-Y."/>
            <person name="Zhang X.-T."/>
            <person name="Zhang Y.-G."/>
            <person name="Zhang Y."/>
            <person name="Xiao M."/>
            <person name="Shu W.-S."/>
            <person name="Li W.-J."/>
        </authorList>
    </citation>
    <scope>NUCLEOTIDE SEQUENCE [LARGE SCALE GENOMIC DNA]</scope>
    <source>
        <strain evidence="2 3">EGI 80759</strain>
    </source>
</reference>
<dbReference type="InterPro" id="IPR005158">
    <property type="entry name" value="BTAD"/>
</dbReference>
<name>A0A411YDK8_9ACTN</name>
<dbReference type="GO" id="GO:0003677">
    <property type="term" value="F:DNA binding"/>
    <property type="evidence" value="ECO:0007669"/>
    <property type="project" value="InterPro"/>
</dbReference>
<dbReference type="SMART" id="SM01043">
    <property type="entry name" value="BTAD"/>
    <property type="match status" value="1"/>
</dbReference>
<dbReference type="InterPro" id="IPR011990">
    <property type="entry name" value="TPR-like_helical_dom_sf"/>
</dbReference>
<dbReference type="EMBL" id="CP036402">
    <property type="protein sequence ID" value="QBI19303.1"/>
    <property type="molecule type" value="Genomic_DNA"/>
</dbReference>
<dbReference type="Proteomes" id="UP000291469">
    <property type="component" value="Chromosome"/>
</dbReference>
<dbReference type="RefSeq" id="WP_131154300.1">
    <property type="nucleotide sequence ID" value="NZ_CP036402.1"/>
</dbReference>
<dbReference type="Pfam" id="PF03704">
    <property type="entry name" value="BTAD"/>
    <property type="match status" value="1"/>
</dbReference>
<evidence type="ECO:0000313" key="2">
    <source>
        <dbReference type="EMBL" id="QBI19303.1"/>
    </source>
</evidence>
<evidence type="ECO:0000313" key="3">
    <source>
        <dbReference type="Proteomes" id="UP000291469"/>
    </source>
</evidence>
<dbReference type="Pfam" id="PF13191">
    <property type="entry name" value="AAA_16"/>
    <property type="match status" value="1"/>
</dbReference>
<feature type="domain" description="Bacterial transcriptional activator" evidence="1">
    <location>
        <begin position="99"/>
        <end position="243"/>
    </location>
</feature>
<dbReference type="SUPFAM" id="SSF46894">
    <property type="entry name" value="C-terminal effector domain of the bipartite response regulators"/>
    <property type="match status" value="1"/>
</dbReference>
<dbReference type="Gene3D" id="1.25.40.10">
    <property type="entry name" value="Tetratricopeptide repeat domain"/>
    <property type="match status" value="1"/>
</dbReference>
<dbReference type="PANTHER" id="PTHR35807">
    <property type="entry name" value="TRANSCRIPTIONAL REGULATOR REDD-RELATED"/>
    <property type="match status" value="1"/>
</dbReference>
<evidence type="ECO:0000259" key="1">
    <source>
        <dbReference type="SMART" id="SM01043"/>
    </source>
</evidence>
<dbReference type="OrthoDB" id="3203171at2"/>
<dbReference type="SUPFAM" id="SSF52540">
    <property type="entry name" value="P-loop containing nucleoside triphosphate hydrolases"/>
    <property type="match status" value="1"/>
</dbReference>
<dbReference type="KEGG" id="erz:ER308_06945"/>
<dbReference type="InterPro" id="IPR027417">
    <property type="entry name" value="P-loop_NTPase"/>
</dbReference>
<dbReference type="InterPro" id="IPR016032">
    <property type="entry name" value="Sig_transdc_resp-reg_C-effctor"/>
</dbReference>
<organism evidence="2 3">
    <name type="scientific">Egibacter rhizosphaerae</name>
    <dbReference type="NCBI Taxonomy" id="1670831"/>
    <lineage>
        <taxon>Bacteria</taxon>
        <taxon>Bacillati</taxon>
        <taxon>Actinomycetota</taxon>
        <taxon>Nitriliruptoria</taxon>
        <taxon>Egibacterales</taxon>
        <taxon>Egibacteraceae</taxon>
        <taxon>Egibacter</taxon>
    </lineage>
</organism>